<reference evidence="1" key="1">
    <citation type="submission" date="2020-10" db="EMBL/GenBank/DDBJ databases">
        <authorList>
            <person name="Gilroy R."/>
        </authorList>
    </citation>
    <scope>NUCLEOTIDE SEQUENCE</scope>
    <source>
        <strain evidence="1">CHK152-2994</strain>
    </source>
</reference>
<dbReference type="Proteomes" id="UP000824139">
    <property type="component" value="Unassembled WGS sequence"/>
</dbReference>
<name>A0A9D1FU92_9BACT</name>
<sequence>GNDYFEDKDAGDETFIFNLGDGNDVIYNRGGNDTIVFESSVSKENIAFFMDSSGDLFVDYGEDAGNDIIQIENQKSSSYAIESFKVTDESGKSYLLTSDDINKLIQDMSAYAADNGISINSAADVKENPDLMNLVANSWAA</sequence>
<organism evidence="1 2">
    <name type="scientific">Candidatus Scatenecus faecavium</name>
    <dbReference type="NCBI Taxonomy" id="2840915"/>
    <lineage>
        <taxon>Bacteria</taxon>
        <taxon>Candidatus Scatenecus</taxon>
    </lineage>
</organism>
<protein>
    <recommendedName>
        <fullName evidence="3">Haemolysin-type calcium binding-related domain-containing protein</fullName>
    </recommendedName>
</protein>
<dbReference type="SUPFAM" id="SSF51120">
    <property type="entry name" value="beta-Roll"/>
    <property type="match status" value="1"/>
</dbReference>
<evidence type="ECO:0008006" key="3">
    <source>
        <dbReference type="Google" id="ProtNLM"/>
    </source>
</evidence>
<reference evidence="1" key="2">
    <citation type="journal article" date="2021" name="PeerJ">
        <title>Extensive microbial diversity within the chicken gut microbiome revealed by metagenomics and culture.</title>
        <authorList>
            <person name="Gilroy R."/>
            <person name="Ravi A."/>
            <person name="Getino M."/>
            <person name="Pursley I."/>
            <person name="Horton D.L."/>
            <person name="Alikhan N.F."/>
            <person name="Baker D."/>
            <person name="Gharbi K."/>
            <person name="Hall N."/>
            <person name="Watson M."/>
            <person name="Adriaenssens E.M."/>
            <person name="Foster-Nyarko E."/>
            <person name="Jarju S."/>
            <person name="Secka A."/>
            <person name="Antonio M."/>
            <person name="Oren A."/>
            <person name="Chaudhuri R.R."/>
            <person name="La Ragione R."/>
            <person name="Hildebrand F."/>
            <person name="Pallen M.J."/>
        </authorList>
    </citation>
    <scope>NUCLEOTIDE SEQUENCE</scope>
    <source>
        <strain evidence="1">CHK152-2994</strain>
    </source>
</reference>
<dbReference type="EMBL" id="DVJO01000023">
    <property type="protein sequence ID" value="HIS82182.1"/>
    <property type="molecule type" value="Genomic_DNA"/>
</dbReference>
<comment type="caution">
    <text evidence="1">The sequence shown here is derived from an EMBL/GenBank/DDBJ whole genome shotgun (WGS) entry which is preliminary data.</text>
</comment>
<dbReference type="InterPro" id="IPR011049">
    <property type="entry name" value="Serralysin-like_metalloprot_C"/>
</dbReference>
<dbReference type="AlphaFoldDB" id="A0A9D1FU92"/>
<proteinExistence type="predicted"/>
<gene>
    <name evidence="1" type="ORF">IAD41_01045</name>
</gene>
<evidence type="ECO:0000313" key="1">
    <source>
        <dbReference type="EMBL" id="HIS82182.1"/>
    </source>
</evidence>
<accession>A0A9D1FU92</accession>
<feature type="non-terminal residue" evidence="1">
    <location>
        <position position="1"/>
    </location>
</feature>
<evidence type="ECO:0000313" key="2">
    <source>
        <dbReference type="Proteomes" id="UP000824139"/>
    </source>
</evidence>